<dbReference type="CDD" id="cd11475">
    <property type="entry name" value="SLC5sbd_PutP"/>
    <property type="match status" value="1"/>
</dbReference>
<dbReference type="AlphaFoldDB" id="A0A0M6WUV9"/>
<dbReference type="GO" id="GO:0031402">
    <property type="term" value="F:sodium ion binding"/>
    <property type="evidence" value="ECO:0007669"/>
    <property type="project" value="UniProtKB-UniRule"/>
</dbReference>
<accession>A0A0M6WUV9</accession>
<feature type="transmembrane region" description="Helical" evidence="14">
    <location>
        <begin position="126"/>
        <end position="144"/>
    </location>
</feature>
<dbReference type="NCBIfam" id="TIGR00813">
    <property type="entry name" value="sss"/>
    <property type="match status" value="1"/>
</dbReference>
<feature type="transmembrane region" description="Helical" evidence="14">
    <location>
        <begin position="327"/>
        <end position="351"/>
    </location>
</feature>
<evidence type="ECO:0000256" key="9">
    <source>
        <dbReference type="ARBA" id="ARBA00023065"/>
    </source>
</evidence>
<keyword evidence="14" id="KW-0029">Amino-acid transport</keyword>
<dbReference type="InterPro" id="IPR018212">
    <property type="entry name" value="Na/solute_symporter_CS"/>
</dbReference>
<dbReference type="PROSITE" id="PS50283">
    <property type="entry name" value="NA_SOLUT_SYMP_3"/>
    <property type="match status" value="1"/>
</dbReference>
<sequence>MTSAQICIMIAIIVYLIGMIYIGFRCSKKNNSTDDFYLGGRKLGPFVTAMSAEASDMSSWLLMGLPGVAYLTGISDAGWTAIGLAAGTYINWLIVAKRIRRYTHTCNNSITIPSFFSNRYRDEKKMLQVIAAIFIVIFFIPYTASGFAACGKLFSSLFGVKYLTAMIISAIVIVAYTTLGGFLAASTTDFIQSIIMSVALIVVLIFGVETAGGIGAVIHNASELPGYLSMTLSYDVNTGKAAPYSALTIVSTAAWGLGYFGMPHILLRFMAIEDEKKLKLSRRVATIWVVISLFVAVFIGVIGYTMSKVGALEMLTGSNSETIIVKISALLSQHGVIFALLAGVILAGILASTMSTSDSQLLAASSAVSSDILGAFRKDSSNKNGSMAAARITLLVISVVAAFIARNPDSSVFAIVSFAWAGFGAAFGPVVLFSLFWKRTNKWGALAGMVCGGSMVFIWKYLIRPLGGIWNIYELLPAFLIACAAIVIVSLLTPKPSKEIEEEFDRVAQMK</sequence>
<evidence type="ECO:0000256" key="12">
    <source>
        <dbReference type="ARBA" id="ARBA00033708"/>
    </source>
</evidence>
<feature type="transmembrane region" description="Helical" evidence="14">
    <location>
        <begin position="475"/>
        <end position="493"/>
    </location>
</feature>
<gene>
    <name evidence="16" type="primary">putP</name>
    <name evidence="16" type="ORF">GMD30_12455</name>
    <name evidence="15" type="ORF">M72_11221</name>
</gene>
<evidence type="ECO:0000313" key="17">
    <source>
        <dbReference type="Proteomes" id="UP000049979"/>
    </source>
</evidence>
<dbReference type="PANTHER" id="PTHR48086:SF3">
    <property type="entry name" value="SODIUM_PROLINE SYMPORTER"/>
    <property type="match status" value="1"/>
</dbReference>
<keyword evidence="10 14" id="KW-0472">Membrane</keyword>
<dbReference type="InterPro" id="IPR050277">
    <property type="entry name" value="Sodium:Solute_Symporter"/>
</dbReference>
<feature type="transmembrane region" description="Helical" evidence="14">
    <location>
        <begin position="283"/>
        <end position="307"/>
    </location>
</feature>
<keyword evidence="9 14" id="KW-0406">Ion transport</keyword>
<evidence type="ECO:0000256" key="8">
    <source>
        <dbReference type="ARBA" id="ARBA00023053"/>
    </source>
</evidence>
<reference evidence="15" key="2">
    <citation type="submission" date="2015-05" db="EMBL/GenBank/DDBJ databases">
        <authorList>
            <person name="Wang D.B."/>
            <person name="Wang M."/>
        </authorList>
    </citation>
    <scope>NUCLEOTIDE SEQUENCE [LARGE SCALE GENOMIC DNA]</scope>
    <source>
        <strain evidence="15">M72</strain>
    </source>
</reference>
<evidence type="ECO:0000313" key="16">
    <source>
        <dbReference type="EMBL" id="MTR82478.1"/>
    </source>
</evidence>
<evidence type="ECO:0000256" key="6">
    <source>
        <dbReference type="ARBA" id="ARBA00022847"/>
    </source>
</evidence>
<comment type="function">
    <text evidence="14">Catalyzes the sodium-dependent uptake of extracellular L-proline.</text>
</comment>
<evidence type="ECO:0000256" key="11">
    <source>
        <dbReference type="ARBA" id="ARBA00023201"/>
    </source>
</evidence>
<feature type="transmembrane region" description="Helical" evidence="14">
    <location>
        <begin position="6"/>
        <end position="24"/>
    </location>
</feature>
<dbReference type="Proteomes" id="UP000446657">
    <property type="component" value="Unassembled WGS sequence"/>
</dbReference>
<evidence type="ECO:0000256" key="7">
    <source>
        <dbReference type="ARBA" id="ARBA00022989"/>
    </source>
</evidence>
<organism evidence="15 17">
    <name type="scientific">Roseburia faecis</name>
    <dbReference type="NCBI Taxonomy" id="301302"/>
    <lineage>
        <taxon>Bacteria</taxon>
        <taxon>Bacillati</taxon>
        <taxon>Bacillota</taxon>
        <taxon>Clostridia</taxon>
        <taxon>Lachnospirales</taxon>
        <taxon>Lachnospiraceae</taxon>
        <taxon>Roseburia</taxon>
    </lineage>
</organism>
<dbReference type="OrthoDB" id="9810181at2"/>
<dbReference type="RefSeq" id="WP_022046837.1">
    <property type="nucleotide sequence ID" value="NZ_CP173697.1"/>
</dbReference>
<dbReference type="GO" id="GO:0005298">
    <property type="term" value="F:proline:sodium symporter activity"/>
    <property type="evidence" value="ECO:0007669"/>
    <property type="project" value="UniProtKB-UniRule"/>
</dbReference>
<dbReference type="Pfam" id="PF00474">
    <property type="entry name" value="SSF"/>
    <property type="match status" value="1"/>
</dbReference>
<evidence type="ECO:0000313" key="18">
    <source>
        <dbReference type="Proteomes" id="UP000446657"/>
    </source>
</evidence>
<evidence type="ECO:0000256" key="3">
    <source>
        <dbReference type="ARBA" id="ARBA00022448"/>
    </source>
</evidence>
<evidence type="ECO:0000256" key="2">
    <source>
        <dbReference type="ARBA" id="ARBA00006434"/>
    </source>
</evidence>
<keyword evidence="3 14" id="KW-0813">Transport</keyword>
<evidence type="ECO:0000256" key="5">
    <source>
        <dbReference type="ARBA" id="ARBA00022692"/>
    </source>
</evidence>
<feature type="transmembrane region" description="Helical" evidence="14">
    <location>
        <begin position="197"/>
        <end position="221"/>
    </location>
</feature>
<keyword evidence="17" id="KW-1185">Reference proteome</keyword>
<proteinExistence type="inferred from homology"/>
<dbReference type="InterPro" id="IPR038377">
    <property type="entry name" value="Na/Glc_symporter_sf"/>
</dbReference>
<evidence type="ECO:0000313" key="15">
    <source>
        <dbReference type="EMBL" id="CRL40979.1"/>
    </source>
</evidence>
<dbReference type="NCBIfam" id="TIGR02121">
    <property type="entry name" value="Na_Pro_sym"/>
    <property type="match status" value="1"/>
</dbReference>
<reference evidence="16 18" key="3">
    <citation type="journal article" date="2019" name="Nat. Med.">
        <title>A library of human gut bacterial isolates paired with longitudinal multiomics data enables mechanistic microbiome research.</title>
        <authorList>
            <person name="Poyet M."/>
            <person name="Groussin M."/>
            <person name="Gibbons S.M."/>
            <person name="Avila-Pacheco J."/>
            <person name="Jiang X."/>
            <person name="Kearney S.M."/>
            <person name="Perrotta A.R."/>
            <person name="Berdy B."/>
            <person name="Zhao S."/>
            <person name="Lieberman T.D."/>
            <person name="Swanson P.K."/>
            <person name="Smith M."/>
            <person name="Roesemann S."/>
            <person name="Alexander J.E."/>
            <person name="Rich S.A."/>
            <person name="Livny J."/>
            <person name="Vlamakis H."/>
            <person name="Clish C."/>
            <person name="Bullock K."/>
            <person name="Deik A."/>
            <person name="Scott J."/>
            <person name="Pierce K.A."/>
            <person name="Xavier R.J."/>
            <person name="Alm E.J."/>
        </authorList>
    </citation>
    <scope>NUCLEOTIDE SEQUENCE [LARGE SCALE GENOMIC DNA]</scope>
    <source>
        <strain evidence="16 18">BIOML-A1</strain>
    </source>
</reference>
<comment type="catalytic activity">
    <reaction evidence="12">
        <text>L-proline(in) + Na(+)(in) = L-proline(out) + Na(+)(out)</text>
        <dbReference type="Rhea" id="RHEA:28967"/>
        <dbReference type="ChEBI" id="CHEBI:29101"/>
        <dbReference type="ChEBI" id="CHEBI:60039"/>
    </reaction>
</comment>
<dbReference type="PROSITE" id="PS00456">
    <property type="entry name" value="NA_SOLUT_SYMP_1"/>
    <property type="match status" value="1"/>
</dbReference>
<evidence type="ECO:0000256" key="10">
    <source>
        <dbReference type="ARBA" id="ARBA00023136"/>
    </source>
</evidence>
<feature type="transmembrane region" description="Helical" evidence="14">
    <location>
        <begin position="388"/>
        <end position="405"/>
    </location>
</feature>
<evidence type="ECO:0000256" key="14">
    <source>
        <dbReference type="RuleBase" id="RU366012"/>
    </source>
</evidence>
<keyword evidence="6 14" id="KW-0769">Symport</keyword>
<dbReference type="GO" id="GO:0015824">
    <property type="term" value="P:proline transport"/>
    <property type="evidence" value="ECO:0007669"/>
    <property type="project" value="UniProtKB-UniRule"/>
</dbReference>
<keyword evidence="4 14" id="KW-1003">Cell membrane</keyword>
<comment type="subcellular location">
    <subcellularLocation>
        <location evidence="1 14">Cell membrane</location>
        <topology evidence="1 14">Multi-pass membrane protein</topology>
    </subcellularLocation>
</comment>
<keyword evidence="5 14" id="KW-0812">Transmembrane</keyword>
<keyword evidence="11 14" id="KW-0739">Sodium transport</keyword>
<feature type="transmembrane region" description="Helical" evidence="14">
    <location>
        <begin position="443"/>
        <end position="463"/>
    </location>
</feature>
<feature type="transmembrane region" description="Helical" evidence="14">
    <location>
        <begin position="77"/>
        <end position="95"/>
    </location>
</feature>
<dbReference type="GO" id="GO:0005886">
    <property type="term" value="C:plasma membrane"/>
    <property type="evidence" value="ECO:0007669"/>
    <property type="project" value="UniProtKB-SubCell"/>
</dbReference>
<dbReference type="InterPro" id="IPR011851">
    <property type="entry name" value="Na/Pro_symporter"/>
</dbReference>
<evidence type="ECO:0000256" key="1">
    <source>
        <dbReference type="ARBA" id="ARBA00004651"/>
    </source>
</evidence>
<feature type="transmembrane region" description="Helical" evidence="14">
    <location>
        <begin position="164"/>
        <end position="185"/>
    </location>
</feature>
<reference evidence="17" key="1">
    <citation type="submission" date="2015-05" db="EMBL/GenBank/DDBJ databases">
        <authorList>
            <consortium name="Pathogen Informatics"/>
        </authorList>
    </citation>
    <scope>NUCLEOTIDE SEQUENCE [LARGE SCALE GENOMIC DNA]</scope>
    <source>
        <strain evidence="17">M72</strain>
    </source>
</reference>
<dbReference type="Proteomes" id="UP000049979">
    <property type="component" value="Unassembled WGS sequence"/>
</dbReference>
<keyword evidence="8 14" id="KW-0915">Sodium</keyword>
<name>A0A0M6WUV9_9FIRM</name>
<comment type="similarity">
    <text evidence="2 13">Belongs to the sodium:solute symporter (SSF) (TC 2.A.21) family.</text>
</comment>
<dbReference type="EMBL" id="WNAL01000027">
    <property type="protein sequence ID" value="MTR82478.1"/>
    <property type="molecule type" value="Genomic_DNA"/>
</dbReference>
<dbReference type="STRING" id="301302.ERS852420_01675"/>
<protein>
    <recommendedName>
        <fullName evidence="14">Sodium/proline symporter</fullName>
    </recommendedName>
    <alternativeName>
        <fullName evidence="14">Proline permease</fullName>
    </alternativeName>
</protein>
<evidence type="ECO:0000256" key="13">
    <source>
        <dbReference type="RuleBase" id="RU362091"/>
    </source>
</evidence>
<dbReference type="Gene3D" id="1.20.1730.10">
    <property type="entry name" value="Sodium/glucose cotransporter"/>
    <property type="match status" value="1"/>
</dbReference>
<feature type="transmembrane region" description="Helical" evidence="14">
    <location>
        <begin position="411"/>
        <end position="436"/>
    </location>
</feature>
<keyword evidence="7 14" id="KW-1133">Transmembrane helix</keyword>
<feature type="transmembrane region" description="Helical" evidence="14">
    <location>
        <begin position="241"/>
        <end position="262"/>
    </location>
</feature>
<evidence type="ECO:0000256" key="4">
    <source>
        <dbReference type="ARBA" id="ARBA00022475"/>
    </source>
</evidence>
<dbReference type="EMBL" id="CVRR01000037">
    <property type="protein sequence ID" value="CRL40979.1"/>
    <property type="molecule type" value="Genomic_DNA"/>
</dbReference>
<dbReference type="InterPro" id="IPR001734">
    <property type="entry name" value="Na/solute_symporter"/>
</dbReference>
<dbReference type="PANTHER" id="PTHR48086">
    <property type="entry name" value="SODIUM/PROLINE SYMPORTER-RELATED"/>
    <property type="match status" value="1"/>
</dbReference>